<dbReference type="RefSeq" id="WP_065256678.1">
    <property type="nucleotide sequence ID" value="NZ_JARDJM010000019.1"/>
</dbReference>
<dbReference type="InterPro" id="IPR035944">
    <property type="entry name" value="YfbM-like_sf"/>
</dbReference>
<dbReference type="EMBL" id="LZMS01000086">
    <property type="protein sequence ID" value="OBX60504.1"/>
    <property type="molecule type" value="Genomic_DNA"/>
</dbReference>
<protein>
    <recommendedName>
        <fullName evidence="3">DUF1877 domain-containing protein</fullName>
    </recommendedName>
</protein>
<evidence type="ECO:0008006" key="3">
    <source>
        <dbReference type="Google" id="ProtNLM"/>
    </source>
</evidence>
<dbReference type="InterPro" id="IPR015068">
    <property type="entry name" value="DUF1877"/>
</dbReference>
<dbReference type="AlphaFoldDB" id="A0A1B8PX09"/>
<proteinExistence type="predicted"/>
<organism evidence="1 2">
    <name type="scientific">Moraxella lacunata</name>
    <dbReference type="NCBI Taxonomy" id="477"/>
    <lineage>
        <taxon>Bacteria</taxon>
        <taxon>Pseudomonadati</taxon>
        <taxon>Pseudomonadota</taxon>
        <taxon>Gammaproteobacteria</taxon>
        <taxon>Moraxellales</taxon>
        <taxon>Moraxellaceae</taxon>
        <taxon>Moraxella</taxon>
    </lineage>
</organism>
<name>A0A1B8PX09_MORLA</name>
<dbReference type="SUPFAM" id="SSF111069">
    <property type="entry name" value="Hypothetical protein yfbM"/>
    <property type="match status" value="1"/>
</dbReference>
<comment type="caution">
    <text evidence="1">The sequence shown here is derived from an EMBL/GenBank/DDBJ whole genome shotgun (WGS) entry which is preliminary data.</text>
</comment>
<dbReference type="Pfam" id="PF08974">
    <property type="entry name" value="DUF1877"/>
    <property type="match status" value="1"/>
</dbReference>
<evidence type="ECO:0000313" key="1">
    <source>
        <dbReference type="EMBL" id="OBX60504.1"/>
    </source>
</evidence>
<sequence length="179" mass="20779">MGMYASYYAIDDSQAKEYKALLSNNNDGSVEEFFENLEERDDKIDDEDFANLDKLWDGLHFLLTGFNSDDDYNDKKSDEQLALYRGFFGVDTLSDEGVYLLDADKVADVVNALNKVDINELIKQADFAKFEEADIYPSIWDDEDEWDEIGEELAEYFEKFKQFYQNALKNNRSVLIVIC</sequence>
<dbReference type="Gene3D" id="3.40.1760.10">
    <property type="entry name" value="YfbM-like super family"/>
    <property type="match status" value="1"/>
</dbReference>
<accession>A0A1B8PX09</accession>
<evidence type="ECO:0000313" key="2">
    <source>
        <dbReference type="Proteomes" id="UP000092607"/>
    </source>
</evidence>
<dbReference type="OrthoDB" id="5354816at2"/>
<reference evidence="1 2" key="1">
    <citation type="submission" date="2016-06" db="EMBL/GenBank/DDBJ databases">
        <title>Draft genome of Moraxella lacunata CCUG 57757A.</title>
        <authorList>
            <person name="Salva-Serra F."/>
            <person name="Engstrom-Jakobsson H."/>
            <person name="Thorell K."/>
            <person name="Gonzales-Siles L."/>
            <person name="Karlsson R."/>
            <person name="Boulund F."/>
            <person name="Engstrand L."/>
            <person name="Kristiansson E."/>
            <person name="Moore E."/>
        </authorList>
    </citation>
    <scope>NUCLEOTIDE SEQUENCE [LARGE SCALE GENOMIC DNA]</scope>
    <source>
        <strain evidence="1 2">CCUG 57757A</strain>
    </source>
</reference>
<gene>
    <name evidence="1" type="ORF">A9309_09475</name>
</gene>
<dbReference type="Proteomes" id="UP000092607">
    <property type="component" value="Unassembled WGS sequence"/>
</dbReference>